<dbReference type="EMBL" id="CP051205">
    <property type="protein sequence ID" value="QJB31090.1"/>
    <property type="molecule type" value="Genomic_DNA"/>
</dbReference>
<evidence type="ECO:0000313" key="3">
    <source>
        <dbReference type="EMBL" id="QJB31090.1"/>
    </source>
</evidence>
<dbReference type="Proteomes" id="UP000503144">
    <property type="component" value="Chromosome"/>
</dbReference>
<keyword evidence="2" id="KW-0472">Membrane</keyword>
<reference evidence="3" key="2">
    <citation type="submission" date="2020-09" db="EMBL/GenBank/DDBJ databases">
        <authorList>
            <person name="Kittiwongwattana C."/>
        </authorList>
    </citation>
    <scope>NUCLEOTIDE SEQUENCE</scope>
    <source>
        <strain evidence="6">1303</strain>
        <strain evidence="3">1310</strain>
    </source>
</reference>
<reference evidence="5" key="1">
    <citation type="submission" date="2020-04" db="EMBL/GenBank/DDBJ databases">
        <authorList>
            <person name="Kittiwongwattana C."/>
        </authorList>
    </citation>
    <scope>NUCLEOTIDE SEQUENCE [LARGE SCALE GENOMIC DNA]</scope>
    <source>
        <strain evidence="4 6">1303</strain>
        <strain evidence="5">1310</strain>
    </source>
</reference>
<dbReference type="AlphaFoldDB" id="A0AAE6ZFI7"/>
<dbReference type="RefSeq" id="WP_168803362.1">
    <property type="nucleotide sequence ID" value="NZ_CP051204.2"/>
</dbReference>
<evidence type="ECO:0008006" key="7">
    <source>
        <dbReference type="Google" id="ProtNLM"/>
    </source>
</evidence>
<keyword evidence="1" id="KW-0175">Coiled coil</keyword>
<accession>A0AAE6ZFI7</accession>
<evidence type="ECO:0000313" key="4">
    <source>
        <dbReference type="EMBL" id="QJB37575.1"/>
    </source>
</evidence>
<gene>
    <name evidence="4" type="ORF">HF324_06810</name>
    <name evidence="3" type="ORF">HF329_07155</name>
</gene>
<sequence length="114" mass="12539">MIATNNVIYNILRKDLHLSEEQTRKLVSSMDFAISEAQADKFATKTEIGKISTQLEHVETGLKEVKAEVTEIRNDLKGLIGTVCLRIGYFIAGAVGILTILNITLGFVVAAFKK</sequence>
<evidence type="ECO:0000256" key="1">
    <source>
        <dbReference type="SAM" id="Coils"/>
    </source>
</evidence>
<evidence type="ECO:0000256" key="2">
    <source>
        <dbReference type="SAM" id="Phobius"/>
    </source>
</evidence>
<keyword evidence="6" id="KW-1185">Reference proteome</keyword>
<organism evidence="3 5">
    <name type="scientific">Chitinophaga oryzae</name>
    <dbReference type="NCBI Taxonomy" id="2725414"/>
    <lineage>
        <taxon>Bacteria</taxon>
        <taxon>Pseudomonadati</taxon>
        <taxon>Bacteroidota</taxon>
        <taxon>Chitinophagia</taxon>
        <taxon>Chitinophagales</taxon>
        <taxon>Chitinophagaceae</taxon>
        <taxon>Chitinophaga</taxon>
    </lineage>
</organism>
<evidence type="ECO:0000313" key="5">
    <source>
        <dbReference type="Proteomes" id="UP000502421"/>
    </source>
</evidence>
<evidence type="ECO:0000313" key="6">
    <source>
        <dbReference type="Proteomes" id="UP000503144"/>
    </source>
</evidence>
<feature type="coiled-coil region" evidence="1">
    <location>
        <begin position="55"/>
        <end position="82"/>
    </location>
</feature>
<keyword evidence="2" id="KW-0812">Transmembrane</keyword>
<dbReference type="KEGG" id="coy:HF329_07155"/>
<name>A0AAE6ZFI7_9BACT</name>
<dbReference type="EMBL" id="CP051204">
    <property type="protein sequence ID" value="QJB37575.1"/>
    <property type="molecule type" value="Genomic_DNA"/>
</dbReference>
<dbReference type="Proteomes" id="UP000502421">
    <property type="component" value="Chromosome"/>
</dbReference>
<protein>
    <recommendedName>
        <fullName evidence="7">DUF1640 domain-containing protein</fullName>
    </recommendedName>
</protein>
<feature type="transmembrane region" description="Helical" evidence="2">
    <location>
        <begin position="87"/>
        <end position="112"/>
    </location>
</feature>
<proteinExistence type="predicted"/>
<keyword evidence="2" id="KW-1133">Transmembrane helix</keyword>